<dbReference type="PANTHER" id="PTHR48021:SF39">
    <property type="entry name" value="MAJOR FACILITATOR SUPERFAMILY (MFS) PROFILE DOMAIN-CONTAINING PROTEIN"/>
    <property type="match status" value="1"/>
</dbReference>
<dbReference type="GO" id="GO:0016020">
    <property type="term" value="C:membrane"/>
    <property type="evidence" value="ECO:0007669"/>
    <property type="project" value="UniProtKB-SubCell"/>
</dbReference>
<accession>A0AAW1TQ91</accession>
<dbReference type="SUPFAM" id="SSF103473">
    <property type="entry name" value="MFS general substrate transporter"/>
    <property type="match status" value="1"/>
</dbReference>
<proteinExistence type="predicted"/>
<evidence type="ECO:0000256" key="3">
    <source>
        <dbReference type="ARBA" id="ARBA00022989"/>
    </source>
</evidence>
<evidence type="ECO:0000313" key="7">
    <source>
        <dbReference type="EMBL" id="KAK9870534.1"/>
    </source>
</evidence>
<comment type="caution">
    <text evidence="7">The sequence shown here is derived from an EMBL/GenBank/DDBJ whole genome shotgun (WGS) entry which is preliminary data.</text>
</comment>
<evidence type="ECO:0000256" key="4">
    <source>
        <dbReference type="ARBA" id="ARBA00023136"/>
    </source>
</evidence>
<reference evidence="7 8" key="1">
    <citation type="submission" date="2023-03" db="EMBL/GenBank/DDBJ databases">
        <title>Genome insight into feeding habits of ladybird beetles.</title>
        <authorList>
            <person name="Li H.-S."/>
            <person name="Huang Y.-H."/>
            <person name="Pang H."/>
        </authorList>
    </citation>
    <scope>NUCLEOTIDE SEQUENCE [LARGE SCALE GENOMIC DNA]</scope>
    <source>
        <strain evidence="7">SYSU_2023b</strain>
        <tissue evidence="7">Whole body</tissue>
    </source>
</reference>
<evidence type="ECO:0000259" key="6">
    <source>
        <dbReference type="PROSITE" id="PS50850"/>
    </source>
</evidence>
<feature type="domain" description="Major facilitator superfamily (MFS) profile" evidence="6">
    <location>
        <begin position="1"/>
        <end position="255"/>
    </location>
</feature>
<comment type="subcellular location">
    <subcellularLocation>
        <location evidence="1">Membrane</location>
        <topology evidence="1">Multi-pass membrane protein</topology>
    </subcellularLocation>
</comment>
<name>A0AAW1TQ91_9CUCU</name>
<evidence type="ECO:0000313" key="8">
    <source>
        <dbReference type="Proteomes" id="UP001431783"/>
    </source>
</evidence>
<organism evidence="7 8">
    <name type="scientific">Henosepilachna vigintioctopunctata</name>
    <dbReference type="NCBI Taxonomy" id="420089"/>
    <lineage>
        <taxon>Eukaryota</taxon>
        <taxon>Metazoa</taxon>
        <taxon>Ecdysozoa</taxon>
        <taxon>Arthropoda</taxon>
        <taxon>Hexapoda</taxon>
        <taxon>Insecta</taxon>
        <taxon>Pterygota</taxon>
        <taxon>Neoptera</taxon>
        <taxon>Endopterygota</taxon>
        <taxon>Coleoptera</taxon>
        <taxon>Polyphaga</taxon>
        <taxon>Cucujiformia</taxon>
        <taxon>Coccinelloidea</taxon>
        <taxon>Coccinellidae</taxon>
        <taxon>Epilachninae</taxon>
        <taxon>Epilachnini</taxon>
        <taxon>Henosepilachna</taxon>
    </lineage>
</organism>
<dbReference type="EMBL" id="JARQZJ010000003">
    <property type="protein sequence ID" value="KAK9870534.1"/>
    <property type="molecule type" value="Genomic_DNA"/>
</dbReference>
<feature type="transmembrane region" description="Helical" evidence="5">
    <location>
        <begin position="44"/>
        <end position="67"/>
    </location>
</feature>
<dbReference type="Proteomes" id="UP001431783">
    <property type="component" value="Unassembled WGS sequence"/>
</dbReference>
<keyword evidence="8" id="KW-1185">Reference proteome</keyword>
<keyword evidence="3 5" id="KW-1133">Transmembrane helix</keyword>
<dbReference type="Gene3D" id="1.20.1250.20">
    <property type="entry name" value="MFS general substrate transporter like domains"/>
    <property type="match status" value="1"/>
</dbReference>
<feature type="transmembrane region" description="Helical" evidence="5">
    <location>
        <begin position="108"/>
        <end position="127"/>
    </location>
</feature>
<evidence type="ECO:0000256" key="1">
    <source>
        <dbReference type="ARBA" id="ARBA00004141"/>
    </source>
</evidence>
<dbReference type="AlphaFoldDB" id="A0AAW1TQ91"/>
<gene>
    <name evidence="7" type="ORF">WA026_008098</name>
</gene>
<dbReference type="PANTHER" id="PTHR48021">
    <property type="match status" value="1"/>
</dbReference>
<keyword evidence="4 5" id="KW-0472">Membrane</keyword>
<evidence type="ECO:0000256" key="2">
    <source>
        <dbReference type="ARBA" id="ARBA00022692"/>
    </source>
</evidence>
<feature type="transmembrane region" description="Helical" evidence="5">
    <location>
        <begin position="161"/>
        <end position="184"/>
    </location>
</feature>
<dbReference type="GO" id="GO:0022857">
    <property type="term" value="F:transmembrane transporter activity"/>
    <property type="evidence" value="ECO:0007669"/>
    <property type="project" value="InterPro"/>
</dbReference>
<dbReference type="InterPro" id="IPR020846">
    <property type="entry name" value="MFS_dom"/>
</dbReference>
<feature type="transmembrane region" description="Helical" evidence="5">
    <location>
        <begin position="231"/>
        <end position="251"/>
    </location>
</feature>
<protein>
    <recommendedName>
        <fullName evidence="6">Major facilitator superfamily (MFS) profile domain-containing protein</fullName>
    </recommendedName>
</protein>
<evidence type="ECO:0000256" key="5">
    <source>
        <dbReference type="SAM" id="Phobius"/>
    </source>
</evidence>
<dbReference type="InterPro" id="IPR050549">
    <property type="entry name" value="MFS_Trehalose_Transporter"/>
</dbReference>
<dbReference type="Pfam" id="PF00083">
    <property type="entry name" value="Sugar_tr"/>
    <property type="match status" value="1"/>
</dbReference>
<feature type="transmembrane region" description="Helical" evidence="5">
    <location>
        <begin position="79"/>
        <end position="101"/>
    </location>
</feature>
<feature type="transmembrane region" description="Helical" evidence="5">
    <location>
        <begin position="205"/>
        <end position="225"/>
    </location>
</feature>
<sequence>MNKTELIINKKNSTENLNENDQIGKLTLWKTLKLLKHRSCMRPYILVTYICFLSHFNGMSAVQTYAVNIFNVLQVPIDGHFATALIGIVEMLGCIICVSMVRYAGKRLLAFISLNGTAICFVVLGIYTHSFHIDSLIKTVKNDTLINYTTSLETNVSNPVVYSWIPLVFIIAAAFLSHMGIRVLPWILIGEVFSNETRAIASGMSGANFYIFGFLCNKIFLSMVSQLTLPITFWCFGGFSITGFIVLYFVLPETEGKSLIEISNHFSGKTKLGNEMFLKRKHDISIDEASETLYHRCNTE</sequence>
<dbReference type="InterPro" id="IPR005828">
    <property type="entry name" value="MFS_sugar_transport-like"/>
</dbReference>
<dbReference type="InterPro" id="IPR036259">
    <property type="entry name" value="MFS_trans_sf"/>
</dbReference>
<keyword evidence="2 5" id="KW-0812">Transmembrane</keyword>
<dbReference type="PROSITE" id="PS50850">
    <property type="entry name" value="MFS"/>
    <property type="match status" value="1"/>
</dbReference>